<name>A0A0E9PQR0_ANGAN</name>
<proteinExistence type="predicted"/>
<protein>
    <submittedName>
        <fullName evidence="1">Uncharacterized protein</fullName>
    </submittedName>
</protein>
<accession>A0A0E9PQR0</accession>
<reference evidence="1" key="1">
    <citation type="submission" date="2014-11" db="EMBL/GenBank/DDBJ databases">
        <authorList>
            <person name="Amaro Gonzalez C."/>
        </authorList>
    </citation>
    <scope>NUCLEOTIDE SEQUENCE</scope>
</reference>
<evidence type="ECO:0000313" key="1">
    <source>
        <dbReference type="EMBL" id="JAH06632.1"/>
    </source>
</evidence>
<dbReference type="AlphaFoldDB" id="A0A0E9PQR0"/>
<organism evidence="1">
    <name type="scientific">Anguilla anguilla</name>
    <name type="common">European freshwater eel</name>
    <name type="synonym">Muraena anguilla</name>
    <dbReference type="NCBI Taxonomy" id="7936"/>
    <lineage>
        <taxon>Eukaryota</taxon>
        <taxon>Metazoa</taxon>
        <taxon>Chordata</taxon>
        <taxon>Craniata</taxon>
        <taxon>Vertebrata</taxon>
        <taxon>Euteleostomi</taxon>
        <taxon>Actinopterygii</taxon>
        <taxon>Neopterygii</taxon>
        <taxon>Teleostei</taxon>
        <taxon>Anguilliformes</taxon>
        <taxon>Anguillidae</taxon>
        <taxon>Anguilla</taxon>
    </lineage>
</organism>
<reference evidence="1" key="2">
    <citation type="journal article" date="2015" name="Fish Shellfish Immunol.">
        <title>Early steps in the European eel (Anguilla anguilla)-Vibrio vulnificus interaction in the gills: Role of the RtxA13 toxin.</title>
        <authorList>
            <person name="Callol A."/>
            <person name="Pajuelo D."/>
            <person name="Ebbesson L."/>
            <person name="Teles M."/>
            <person name="MacKenzie S."/>
            <person name="Amaro C."/>
        </authorList>
    </citation>
    <scope>NUCLEOTIDE SEQUENCE</scope>
</reference>
<sequence length="19" mass="2179">MRDLTFVLMLFAASFITVC</sequence>
<dbReference type="EMBL" id="GBXM01101945">
    <property type="protein sequence ID" value="JAH06632.1"/>
    <property type="molecule type" value="Transcribed_RNA"/>
</dbReference>